<dbReference type="InterPro" id="IPR000836">
    <property type="entry name" value="PRTase_dom"/>
</dbReference>
<name>W7BMB1_9LIST</name>
<dbReference type="InterPro" id="IPR029057">
    <property type="entry name" value="PRTase-like"/>
</dbReference>
<dbReference type="RefSeq" id="WP_420911967.1">
    <property type="nucleotide sequence ID" value="NZ_AODD01000005.1"/>
</dbReference>
<keyword evidence="3" id="KW-1185">Reference proteome</keyword>
<evidence type="ECO:0000313" key="2">
    <source>
        <dbReference type="EMBL" id="EUJ24176.1"/>
    </source>
</evidence>
<dbReference type="Proteomes" id="UP000019253">
    <property type="component" value="Unassembled WGS sequence"/>
</dbReference>
<feature type="domain" description="Phosphoribosyltransferase" evidence="1">
    <location>
        <begin position="7"/>
        <end position="46"/>
    </location>
</feature>
<dbReference type="AlphaFoldDB" id="W7BMB1"/>
<dbReference type="STRING" id="1265819.PGRAN_05631"/>
<dbReference type="Pfam" id="PF00156">
    <property type="entry name" value="Pribosyltran"/>
    <property type="match status" value="1"/>
</dbReference>
<dbReference type="SUPFAM" id="SSF53271">
    <property type="entry name" value="PRTase-like"/>
    <property type="match status" value="1"/>
</dbReference>
<organism evidence="2 3">
    <name type="scientific">Listeria grandensis FSL F6-0971</name>
    <dbReference type="NCBI Taxonomy" id="1265819"/>
    <lineage>
        <taxon>Bacteria</taxon>
        <taxon>Bacillati</taxon>
        <taxon>Bacillota</taxon>
        <taxon>Bacilli</taxon>
        <taxon>Bacillales</taxon>
        <taxon>Listeriaceae</taxon>
        <taxon>Listeria</taxon>
    </lineage>
</organism>
<protein>
    <recommendedName>
        <fullName evidence="1">Phosphoribosyltransferase domain-containing protein</fullName>
    </recommendedName>
</protein>
<sequence length="47" mass="5090">MENNEAIQAKEILLLDDIYTTGATLHLAAEALINEGAKSVSSLTIFR</sequence>
<dbReference type="Gene3D" id="3.40.50.2020">
    <property type="match status" value="1"/>
</dbReference>
<gene>
    <name evidence="2" type="ORF">PGRAN_05631</name>
</gene>
<proteinExistence type="predicted"/>
<dbReference type="CDD" id="cd06223">
    <property type="entry name" value="PRTases_typeI"/>
    <property type="match status" value="1"/>
</dbReference>
<evidence type="ECO:0000313" key="3">
    <source>
        <dbReference type="Proteomes" id="UP000019253"/>
    </source>
</evidence>
<comment type="caution">
    <text evidence="2">The sequence shown here is derived from an EMBL/GenBank/DDBJ whole genome shotgun (WGS) entry which is preliminary data.</text>
</comment>
<accession>W7BMB1</accession>
<evidence type="ECO:0000259" key="1">
    <source>
        <dbReference type="Pfam" id="PF00156"/>
    </source>
</evidence>
<reference evidence="2 3" key="1">
    <citation type="journal article" date="2014" name="Int. J. Syst. Evol. Microbiol.">
        <title>Listeria floridensis sp. nov., Listeria aquatica sp. nov., Listeria cornellensis sp. nov., Listeria riparia sp. nov. and Listeria grandensis sp. nov., from agricultural and natural environments.</title>
        <authorList>
            <person name="den Bakker H.C."/>
            <person name="Warchocki S."/>
            <person name="Wright E.M."/>
            <person name="Allred A.F."/>
            <person name="Ahlstrom C."/>
            <person name="Manuel C.S."/>
            <person name="Stasiewicz M.J."/>
            <person name="Burrell A."/>
            <person name="Roof S."/>
            <person name="Strawn L."/>
            <person name="Fortes E.D."/>
            <person name="Nightingale K.K."/>
            <person name="Kephart D."/>
            <person name="Wiedmann M."/>
        </authorList>
    </citation>
    <scope>NUCLEOTIDE SEQUENCE [LARGE SCALE GENOMIC DNA]</scope>
    <source>
        <strain evidence="3">FSL F6-971</strain>
    </source>
</reference>
<dbReference type="EMBL" id="AODD01000005">
    <property type="protein sequence ID" value="EUJ24176.1"/>
    <property type="molecule type" value="Genomic_DNA"/>
</dbReference>